<comment type="subcellular location">
    <subcellularLocation>
        <location evidence="1">Cell membrane</location>
        <topology evidence="1">Multi-pass membrane protein</topology>
    </subcellularLocation>
</comment>
<organism evidence="8 9">
    <name type="scientific">Pseudooceanicola nanhaiensis</name>
    <dbReference type="NCBI Taxonomy" id="375761"/>
    <lineage>
        <taxon>Bacteria</taxon>
        <taxon>Pseudomonadati</taxon>
        <taxon>Pseudomonadota</taxon>
        <taxon>Alphaproteobacteria</taxon>
        <taxon>Rhodobacterales</taxon>
        <taxon>Paracoccaceae</taxon>
        <taxon>Pseudooceanicola</taxon>
    </lineage>
</organism>
<dbReference type="Proteomes" id="UP000649829">
    <property type="component" value="Unassembled WGS sequence"/>
</dbReference>
<keyword evidence="4 7" id="KW-0812">Transmembrane</keyword>
<feature type="transmembrane region" description="Helical" evidence="7">
    <location>
        <begin position="445"/>
        <end position="464"/>
    </location>
</feature>
<evidence type="ECO:0000256" key="4">
    <source>
        <dbReference type="ARBA" id="ARBA00022692"/>
    </source>
</evidence>
<protein>
    <submittedName>
        <fullName evidence="8">Lipopolysaccharide biosynthesis protein</fullName>
    </submittedName>
</protein>
<evidence type="ECO:0000256" key="6">
    <source>
        <dbReference type="ARBA" id="ARBA00023136"/>
    </source>
</evidence>
<feature type="transmembrane region" description="Helical" evidence="7">
    <location>
        <begin position="218"/>
        <end position="237"/>
    </location>
</feature>
<evidence type="ECO:0000256" key="7">
    <source>
        <dbReference type="SAM" id="Phobius"/>
    </source>
</evidence>
<dbReference type="EMBL" id="BMLF01000007">
    <property type="protein sequence ID" value="GGM15452.1"/>
    <property type="molecule type" value="Genomic_DNA"/>
</dbReference>
<keyword evidence="9" id="KW-1185">Reference proteome</keyword>
<feature type="transmembrane region" description="Helical" evidence="7">
    <location>
        <begin position="138"/>
        <end position="157"/>
    </location>
</feature>
<comment type="similarity">
    <text evidence="2">Belongs to the polysaccharide synthase family.</text>
</comment>
<dbReference type="GO" id="GO:0005886">
    <property type="term" value="C:plasma membrane"/>
    <property type="evidence" value="ECO:0007669"/>
    <property type="project" value="UniProtKB-SubCell"/>
</dbReference>
<evidence type="ECO:0000313" key="8">
    <source>
        <dbReference type="EMBL" id="GGM15452.1"/>
    </source>
</evidence>
<reference evidence="8" key="2">
    <citation type="submission" date="2020-09" db="EMBL/GenBank/DDBJ databases">
        <authorList>
            <person name="Sun Q."/>
            <person name="Zhou Y."/>
        </authorList>
    </citation>
    <scope>NUCLEOTIDE SEQUENCE</scope>
    <source>
        <strain evidence="8">CGMCC 1.6293</strain>
    </source>
</reference>
<evidence type="ECO:0000256" key="3">
    <source>
        <dbReference type="ARBA" id="ARBA00022475"/>
    </source>
</evidence>
<dbReference type="InterPro" id="IPR050833">
    <property type="entry name" value="Poly_Biosynth_Transport"/>
</dbReference>
<comment type="caution">
    <text evidence="8">The sequence shown here is derived from an EMBL/GenBank/DDBJ whole genome shotgun (WGS) entry which is preliminary data.</text>
</comment>
<feature type="transmembrane region" description="Helical" evidence="7">
    <location>
        <begin position="73"/>
        <end position="92"/>
    </location>
</feature>
<keyword evidence="6 7" id="KW-0472">Membrane</keyword>
<feature type="transmembrane region" description="Helical" evidence="7">
    <location>
        <begin position="352"/>
        <end position="372"/>
    </location>
</feature>
<feature type="transmembrane region" description="Helical" evidence="7">
    <location>
        <begin position="98"/>
        <end position="117"/>
    </location>
</feature>
<feature type="transmembrane region" description="Helical" evidence="7">
    <location>
        <begin position="35"/>
        <end position="52"/>
    </location>
</feature>
<sequence length="481" mass="51177">MLGDGAITVAERIVSQAAQFAIFIVAARVLGPAEFGVFALVSACAILLFRFSEFGWAPFIMAWSGDSRVPQQVLFIAITSGAAVSLLGILAAQLSGRFGVAADTVVLMELFAAWVVLATASSAQKGVMIWQRKMKASALCEIVGEVVGLIVAVAGLLRGHGVYSLAYGRIAYQSTHLALSFLVTRMPPRAGLRGPVLRDLWTFSAQIFASRMFTYVRLYLATFIVGGFLGAAAVGYFRAADRLVSAVAEVIAVPGQLLAWTRLRLARDEGPADAQQARLRVALRGFLSGLFALSAPVFLWLICMSDELIRGLLSAEWEPAGPLVAILALSRLVFMFGLLTEPTMSVSGHARVLPVFAGVVFAISTALTFGAVHLGLQALAWSQVAIAVLVLVATFWLFRRYAGVTPAEILSDITGALVPLALGTGVLLALNLGTDGMGLPPLVEAVLYGLAALAVYILALWRLAPRLWAQLSSGFRKRVLS</sequence>
<evidence type="ECO:0000256" key="1">
    <source>
        <dbReference type="ARBA" id="ARBA00004651"/>
    </source>
</evidence>
<proteinExistence type="inferred from homology"/>
<keyword evidence="5 7" id="KW-1133">Transmembrane helix</keyword>
<accession>A0A917TA23</accession>
<gene>
    <name evidence="8" type="ORF">GCM10011534_41930</name>
</gene>
<name>A0A917TA23_9RHOB</name>
<dbReference type="PANTHER" id="PTHR30250:SF10">
    <property type="entry name" value="LIPOPOLYSACCHARIDE BIOSYNTHESIS PROTEIN WZXC"/>
    <property type="match status" value="1"/>
</dbReference>
<feature type="transmembrane region" description="Helical" evidence="7">
    <location>
        <begin position="410"/>
        <end position="433"/>
    </location>
</feature>
<dbReference type="Pfam" id="PF13440">
    <property type="entry name" value="Polysacc_synt_3"/>
    <property type="match status" value="1"/>
</dbReference>
<evidence type="ECO:0000256" key="2">
    <source>
        <dbReference type="ARBA" id="ARBA00007430"/>
    </source>
</evidence>
<dbReference type="RefSeq" id="WP_028286645.1">
    <property type="nucleotide sequence ID" value="NZ_JAYMDU010000002.1"/>
</dbReference>
<evidence type="ECO:0000256" key="5">
    <source>
        <dbReference type="ARBA" id="ARBA00022989"/>
    </source>
</evidence>
<dbReference type="AlphaFoldDB" id="A0A917TA23"/>
<feature type="transmembrane region" description="Helical" evidence="7">
    <location>
        <begin position="378"/>
        <end position="398"/>
    </location>
</feature>
<reference evidence="8" key="1">
    <citation type="journal article" date="2014" name="Int. J. Syst. Evol. Microbiol.">
        <title>Complete genome sequence of Corynebacterium casei LMG S-19264T (=DSM 44701T), isolated from a smear-ripened cheese.</title>
        <authorList>
            <consortium name="US DOE Joint Genome Institute (JGI-PGF)"/>
            <person name="Walter F."/>
            <person name="Albersmeier A."/>
            <person name="Kalinowski J."/>
            <person name="Ruckert C."/>
        </authorList>
    </citation>
    <scope>NUCLEOTIDE SEQUENCE</scope>
    <source>
        <strain evidence="8">CGMCC 1.6293</strain>
    </source>
</reference>
<evidence type="ECO:0000313" key="9">
    <source>
        <dbReference type="Proteomes" id="UP000649829"/>
    </source>
</evidence>
<dbReference type="PANTHER" id="PTHR30250">
    <property type="entry name" value="PST FAMILY PREDICTED COLANIC ACID TRANSPORTER"/>
    <property type="match status" value="1"/>
</dbReference>
<feature type="transmembrane region" description="Helical" evidence="7">
    <location>
        <begin position="322"/>
        <end position="340"/>
    </location>
</feature>
<feature type="transmembrane region" description="Helical" evidence="7">
    <location>
        <begin position="281"/>
        <end position="302"/>
    </location>
</feature>
<keyword evidence="3" id="KW-1003">Cell membrane</keyword>